<protein>
    <submittedName>
        <fullName evidence="2">Uncharacterized protein</fullName>
    </submittedName>
</protein>
<dbReference type="EMBL" id="LT629758">
    <property type="protein sequence ID" value="SDT74337.1"/>
    <property type="molecule type" value="Genomic_DNA"/>
</dbReference>
<feature type="transmembrane region" description="Helical" evidence="1">
    <location>
        <begin position="15"/>
        <end position="36"/>
    </location>
</feature>
<keyword evidence="1" id="KW-0472">Membrane</keyword>
<evidence type="ECO:0000313" key="2">
    <source>
        <dbReference type="EMBL" id="SDT74337.1"/>
    </source>
</evidence>
<dbReference type="OrthoDB" id="9881462at2"/>
<keyword evidence="1" id="KW-0812">Transmembrane</keyword>
<dbReference type="AlphaFoldDB" id="A0A1H2CVP6"/>
<organism evidence="2 3">
    <name type="scientific">Actinoplanes derwentensis</name>
    <dbReference type="NCBI Taxonomy" id="113562"/>
    <lineage>
        <taxon>Bacteria</taxon>
        <taxon>Bacillati</taxon>
        <taxon>Actinomycetota</taxon>
        <taxon>Actinomycetes</taxon>
        <taxon>Micromonosporales</taxon>
        <taxon>Micromonosporaceae</taxon>
        <taxon>Actinoplanes</taxon>
    </lineage>
</organism>
<name>A0A1H2CVP6_9ACTN</name>
<evidence type="ECO:0000313" key="3">
    <source>
        <dbReference type="Proteomes" id="UP000198688"/>
    </source>
</evidence>
<gene>
    <name evidence="2" type="ORF">SAMN04489716_6951</name>
</gene>
<accession>A0A1H2CVP6</accession>
<dbReference type="Proteomes" id="UP000198688">
    <property type="component" value="Chromosome I"/>
</dbReference>
<reference evidence="2 3" key="1">
    <citation type="submission" date="2016-10" db="EMBL/GenBank/DDBJ databases">
        <authorList>
            <person name="de Groot N.N."/>
        </authorList>
    </citation>
    <scope>NUCLEOTIDE SEQUENCE [LARGE SCALE GENOMIC DNA]</scope>
    <source>
        <strain evidence="2 3">DSM 43941</strain>
    </source>
</reference>
<dbReference type="RefSeq" id="WP_092550794.1">
    <property type="nucleotide sequence ID" value="NZ_BOMJ01000003.1"/>
</dbReference>
<proteinExistence type="predicted"/>
<keyword evidence="1" id="KW-1133">Transmembrane helix</keyword>
<evidence type="ECO:0000256" key="1">
    <source>
        <dbReference type="SAM" id="Phobius"/>
    </source>
</evidence>
<sequence>MDDKTVELMGNLGDFVGGFSALALAIAALVAGPSVWRDLRDRLKAQRDLAKEQAKDIRLERDRNFFGWMPGALSVYQVKNVEDPHEIALAAAELTDNQPSAYVLVKAENSAQIAYNLRLMIAAEGHLAKPPTRREREILENAKPAPPQRSFNDSI</sequence>
<keyword evidence="3" id="KW-1185">Reference proteome</keyword>